<evidence type="ECO:0000256" key="12">
    <source>
        <dbReference type="RuleBase" id="RU003903"/>
    </source>
</evidence>
<dbReference type="Gene3D" id="1.10.3730.10">
    <property type="entry name" value="ProC C-terminal domain-like"/>
    <property type="match status" value="1"/>
</dbReference>
<comment type="catalytic activity">
    <reaction evidence="9">
        <text>L-proline + NAD(+) = (S)-1-pyrroline-5-carboxylate + NADH + 2 H(+)</text>
        <dbReference type="Rhea" id="RHEA:14105"/>
        <dbReference type="ChEBI" id="CHEBI:15378"/>
        <dbReference type="ChEBI" id="CHEBI:17388"/>
        <dbReference type="ChEBI" id="CHEBI:57540"/>
        <dbReference type="ChEBI" id="CHEBI:57945"/>
        <dbReference type="ChEBI" id="CHEBI:60039"/>
        <dbReference type="EC" id="1.5.1.2"/>
    </reaction>
</comment>
<dbReference type="PANTHER" id="PTHR11645">
    <property type="entry name" value="PYRROLINE-5-CARBOXYLATE REDUCTASE"/>
    <property type="match status" value="1"/>
</dbReference>
<evidence type="ECO:0000256" key="8">
    <source>
        <dbReference type="ARBA" id="ARBA00058118"/>
    </source>
</evidence>
<dbReference type="InterPro" id="IPR053790">
    <property type="entry name" value="P5CR-like_CS"/>
</dbReference>
<evidence type="ECO:0000256" key="3">
    <source>
        <dbReference type="ARBA" id="ARBA00022490"/>
    </source>
</evidence>
<comment type="subcellular location">
    <subcellularLocation>
        <location evidence="1 9">Cytoplasm</location>
    </subcellularLocation>
</comment>
<dbReference type="InterPro" id="IPR029036">
    <property type="entry name" value="P5CR_dimer"/>
</dbReference>
<dbReference type="Pfam" id="PF03807">
    <property type="entry name" value="F420_oxidored"/>
    <property type="match status" value="1"/>
</dbReference>
<dbReference type="InterPro" id="IPR036291">
    <property type="entry name" value="NAD(P)-bd_dom_sf"/>
</dbReference>
<comment type="catalytic activity">
    <reaction evidence="9 12">
        <text>L-proline + NADP(+) = (S)-1-pyrroline-5-carboxylate + NADPH + 2 H(+)</text>
        <dbReference type="Rhea" id="RHEA:14109"/>
        <dbReference type="ChEBI" id="CHEBI:15378"/>
        <dbReference type="ChEBI" id="CHEBI:17388"/>
        <dbReference type="ChEBI" id="CHEBI:57783"/>
        <dbReference type="ChEBI" id="CHEBI:58349"/>
        <dbReference type="ChEBI" id="CHEBI:60039"/>
        <dbReference type="EC" id="1.5.1.2"/>
    </reaction>
</comment>
<dbReference type="Gene3D" id="3.40.50.720">
    <property type="entry name" value="NAD(P)-binding Rossmann-like Domain"/>
    <property type="match status" value="1"/>
</dbReference>
<dbReference type="NCBIfam" id="TIGR00112">
    <property type="entry name" value="proC"/>
    <property type="match status" value="1"/>
</dbReference>
<keyword evidence="7 9" id="KW-0560">Oxidoreductase</keyword>
<feature type="domain" description="Pyrroline-5-carboxylate reductase dimerisation" evidence="14">
    <location>
        <begin position="162"/>
        <end position="265"/>
    </location>
</feature>
<reference evidence="15" key="1">
    <citation type="submission" date="2021-01" db="EMBL/GenBank/DDBJ databases">
        <title>Genome public.</title>
        <authorList>
            <person name="Liu C."/>
            <person name="Sun Q."/>
        </authorList>
    </citation>
    <scope>NUCLEOTIDE SEQUENCE</scope>
    <source>
        <strain evidence="15">YIM B02565</strain>
    </source>
</reference>
<evidence type="ECO:0000259" key="14">
    <source>
        <dbReference type="Pfam" id="PF14748"/>
    </source>
</evidence>
<evidence type="ECO:0000256" key="6">
    <source>
        <dbReference type="ARBA" id="ARBA00022857"/>
    </source>
</evidence>
<feature type="binding site" evidence="11">
    <location>
        <begin position="8"/>
        <end position="13"/>
    </location>
    <ligand>
        <name>NADP(+)</name>
        <dbReference type="ChEBI" id="CHEBI:58349"/>
    </ligand>
</feature>
<dbReference type="Pfam" id="PF14748">
    <property type="entry name" value="P5CR_dimer"/>
    <property type="match status" value="1"/>
</dbReference>
<evidence type="ECO:0000256" key="1">
    <source>
        <dbReference type="ARBA" id="ARBA00004496"/>
    </source>
</evidence>
<evidence type="ECO:0000256" key="10">
    <source>
        <dbReference type="NCBIfam" id="TIGR00112"/>
    </source>
</evidence>
<feature type="domain" description="Pyrroline-5-carboxylate reductase catalytic N-terminal" evidence="13">
    <location>
        <begin position="4"/>
        <end position="99"/>
    </location>
</feature>
<keyword evidence="5 9" id="KW-0641">Proline biosynthesis</keyword>
<evidence type="ECO:0000256" key="2">
    <source>
        <dbReference type="ARBA" id="ARBA00005525"/>
    </source>
</evidence>
<dbReference type="AlphaFoldDB" id="A0A937K3Z9"/>
<evidence type="ECO:0000256" key="5">
    <source>
        <dbReference type="ARBA" id="ARBA00022650"/>
    </source>
</evidence>
<feature type="binding site" evidence="11">
    <location>
        <position position="57"/>
    </location>
    <ligand>
        <name>NADPH</name>
        <dbReference type="ChEBI" id="CHEBI:57783"/>
    </ligand>
</feature>
<evidence type="ECO:0000313" key="16">
    <source>
        <dbReference type="Proteomes" id="UP000623681"/>
    </source>
</evidence>
<comment type="similarity">
    <text evidence="2 9 12">Belongs to the pyrroline-5-carboxylate reductase family.</text>
</comment>
<dbReference type="FunFam" id="3.40.50.720:FF:000190">
    <property type="entry name" value="Pyrroline-5-carboxylate reductase"/>
    <property type="match status" value="1"/>
</dbReference>
<name>A0A937K3Z9_9CLOT</name>
<dbReference type="GO" id="GO:0004735">
    <property type="term" value="F:pyrroline-5-carboxylate reductase activity"/>
    <property type="evidence" value="ECO:0007669"/>
    <property type="project" value="UniProtKB-UniRule"/>
</dbReference>
<keyword evidence="4 9" id="KW-0028">Amino-acid biosynthesis</keyword>
<evidence type="ECO:0000256" key="9">
    <source>
        <dbReference type="HAMAP-Rule" id="MF_01925"/>
    </source>
</evidence>
<dbReference type="PIRSF" id="PIRSF000193">
    <property type="entry name" value="Pyrrol-5-carb_rd"/>
    <property type="match status" value="1"/>
</dbReference>
<dbReference type="SUPFAM" id="SSF51735">
    <property type="entry name" value="NAD(P)-binding Rossmann-fold domains"/>
    <property type="match status" value="1"/>
</dbReference>
<keyword evidence="3 9" id="KW-0963">Cytoplasm</keyword>
<evidence type="ECO:0000259" key="13">
    <source>
        <dbReference type="Pfam" id="PF03807"/>
    </source>
</evidence>
<dbReference type="HAMAP" id="MF_01925">
    <property type="entry name" value="P5C_reductase"/>
    <property type="match status" value="1"/>
</dbReference>
<evidence type="ECO:0000256" key="4">
    <source>
        <dbReference type="ARBA" id="ARBA00022605"/>
    </source>
</evidence>
<dbReference type="EC" id="1.5.1.2" evidence="9 10"/>
<gene>
    <name evidence="9 15" type="primary">proC</name>
    <name evidence="15" type="ORF">JK634_05915</name>
</gene>
<evidence type="ECO:0000256" key="7">
    <source>
        <dbReference type="ARBA" id="ARBA00023002"/>
    </source>
</evidence>
<keyword evidence="6 9" id="KW-0521">NADP</keyword>
<dbReference type="GO" id="GO:0055129">
    <property type="term" value="P:L-proline biosynthetic process"/>
    <property type="evidence" value="ECO:0007669"/>
    <property type="project" value="UniProtKB-UniRule"/>
</dbReference>
<organism evidence="15 16">
    <name type="scientific">Clostridium paridis</name>
    <dbReference type="NCBI Taxonomy" id="2803863"/>
    <lineage>
        <taxon>Bacteria</taxon>
        <taxon>Bacillati</taxon>
        <taxon>Bacillota</taxon>
        <taxon>Clostridia</taxon>
        <taxon>Eubacteriales</taxon>
        <taxon>Clostridiaceae</taxon>
        <taxon>Clostridium</taxon>
    </lineage>
</organism>
<comment type="pathway">
    <text evidence="9 12">Amino-acid biosynthesis; L-proline biosynthesis; L-proline from L-glutamate 5-semialdehyde: step 1/1.</text>
</comment>
<dbReference type="InterPro" id="IPR028939">
    <property type="entry name" value="P5C_Rdtase_cat_N"/>
</dbReference>
<evidence type="ECO:0000313" key="15">
    <source>
        <dbReference type="EMBL" id="MBL4931334.1"/>
    </source>
</evidence>
<proteinExistence type="inferred from homology"/>
<comment type="caution">
    <text evidence="15">The sequence shown here is derived from an EMBL/GenBank/DDBJ whole genome shotgun (WGS) entry which is preliminary data.</text>
</comment>
<dbReference type="FunFam" id="1.10.3730.10:FF:000001">
    <property type="entry name" value="Pyrroline-5-carboxylate reductase"/>
    <property type="match status" value="1"/>
</dbReference>
<dbReference type="PROSITE" id="PS00521">
    <property type="entry name" value="P5CR"/>
    <property type="match status" value="1"/>
</dbReference>
<keyword evidence="16" id="KW-1185">Reference proteome</keyword>
<dbReference type="PANTHER" id="PTHR11645:SF0">
    <property type="entry name" value="PYRROLINE-5-CARBOXYLATE REDUCTASE 3"/>
    <property type="match status" value="1"/>
</dbReference>
<feature type="binding site" evidence="11">
    <location>
        <begin position="70"/>
        <end position="73"/>
    </location>
    <ligand>
        <name>NADP(+)</name>
        <dbReference type="ChEBI" id="CHEBI:58349"/>
    </ligand>
</feature>
<dbReference type="InterPro" id="IPR000304">
    <property type="entry name" value="Pyrroline-COOH_reductase"/>
</dbReference>
<evidence type="ECO:0000256" key="11">
    <source>
        <dbReference type="PIRSR" id="PIRSR000193-1"/>
    </source>
</evidence>
<sequence length="271" mass="28868">MNKKIGFIGCGNMARAIIGGIISSNFISPEDITASALSDKTLQSVKESFGINVIRDNKAVAMSSDIIVLAVKPQFFNDVIPEIKSSINKNAVIVTIAAGITIKYLEDNLGKDAKIIRIMPNTAALVGESLTMLCKNSLVSESEFNYIVDMFNKVGKTEIVDEPMIDKALAIGGSSPAMVYMFIEAMADGAVLHGVPREKAYKIAAQAVLGSAKMVLESGIHPGALKDMVCSPAGTTIEAVYSLERNGFRGAVIEAIDLCTEKAINMSNSKK</sequence>
<dbReference type="EMBL" id="JAESWA010000019">
    <property type="protein sequence ID" value="MBL4931334.1"/>
    <property type="molecule type" value="Genomic_DNA"/>
</dbReference>
<accession>A0A937K3Z9</accession>
<dbReference type="SUPFAM" id="SSF48179">
    <property type="entry name" value="6-phosphogluconate dehydrogenase C-terminal domain-like"/>
    <property type="match status" value="1"/>
</dbReference>
<protein>
    <recommendedName>
        <fullName evidence="9 10">Pyrroline-5-carboxylate reductase</fullName>
        <shortName evidence="9">P5C reductase</shortName>
        <shortName evidence="9">P5CR</shortName>
        <ecNumber evidence="9 10">1.5.1.2</ecNumber>
    </recommendedName>
    <alternativeName>
        <fullName evidence="9">PCA reductase</fullName>
    </alternativeName>
</protein>
<comment type="function">
    <text evidence="8 9">Catalyzes the reduction of 1-pyrroline-5-carboxylate (PCA) to L-proline.</text>
</comment>
<dbReference type="GO" id="GO:0005737">
    <property type="term" value="C:cytoplasm"/>
    <property type="evidence" value="ECO:0007669"/>
    <property type="project" value="UniProtKB-SubCell"/>
</dbReference>
<dbReference type="RefSeq" id="WP_202766716.1">
    <property type="nucleotide sequence ID" value="NZ_JAESWA010000019.1"/>
</dbReference>
<dbReference type="InterPro" id="IPR008927">
    <property type="entry name" value="6-PGluconate_DH-like_C_sf"/>
</dbReference>
<dbReference type="Proteomes" id="UP000623681">
    <property type="component" value="Unassembled WGS sequence"/>
</dbReference>